<feature type="domain" description="GCVT N-terminal" evidence="8">
    <location>
        <begin position="9"/>
        <end position="259"/>
    </location>
</feature>
<evidence type="ECO:0000313" key="10">
    <source>
        <dbReference type="EMBL" id="SDN22748.1"/>
    </source>
</evidence>
<name>A0A1G9ZN27_9BACT</name>
<dbReference type="STRING" id="206665.SAMN04488516_101101"/>
<accession>A0A1G9ZN27</accession>
<dbReference type="InterPro" id="IPR028896">
    <property type="entry name" value="GcvT/YgfZ/DmdA"/>
</dbReference>
<dbReference type="RefSeq" id="WP_092061724.1">
    <property type="nucleotide sequence ID" value="NZ_FNIN01000001.1"/>
</dbReference>
<dbReference type="GO" id="GO:0004047">
    <property type="term" value="F:aminomethyltransferase activity"/>
    <property type="evidence" value="ECO:0007669"/>
    <property type="project" value="UniProtKB-EC"/>
</dbReference>
<dbReference type="FunFam" id="3.30.70.1400:FF:000001">
    <property type="entry name" value="Aminomethyltransferase"/>
    <property type="match status" value="1"/>
</dbReference>
<dbReference type="NCBIfam" id="TIGR00528">
    <property type="entry name" value="gcvT"/>
    <property type="match status" value="1"/>
</dbReference>
<evidence type="ECO:0000259" key="9">
    <source>
        <dbReference type="Pfam" id="PF08669"/>
    </source>
</evidence>
<dbReference type="GO" id="GO:0008168">
    <property type="term" value="F:methyltransferase activity"/>
    <property type="evidence" value="ECO:0007669"/>
    <property type="project" value="UniProtKB-KW"/>
</dbReference>
<evidence type="ECO:0000256" key="6">
    <source>
        <dbReference type="ARBA" id="ARBA00047665"/>
    </source>
</evidence>
<dbReference type="GO" id="GO:0008483">
    <property type="term" value="F:transaminase activity"/>
    <property type="evidence" value="ECO:0007669"/>
    <property type="project" value="UniProtKB-KW"/>
</dbReference>
<proteinExistence type="inferred from homology"/>
<dbReference type="Gene3D" id="2.40.30.110">
    <property type="entry name" value="Aminomethyltransferase beta-barrel domains"/>
    <property type="match status" value="1"/>
</dbReference>
<keyword evidence="4 10" id="KW-0808">Transferase</keyword>
<keyword evidence="10" id="KW-0489">Methyltransferase</keyword>
<dbReference type="Gene3D" id="3.30.70.1400">
    <property type="entry name" value="Aminomethyltransferase beta-barrel domains"/>
    <property type="match status" value="1"/>
</dbReference>
<dbReference type="AlphaFoldDB" id="A0A1G9ZN27"/>
<dbReference type="PANTHER" id="PTHR43757">
    <property type="entry name" value="AMINOMETHYLTRANSFERASE"/>
    <property type="match status" value="1"/>
</dbReference>
<evidence type="ECO:0000256" key="1">
    <source>
        <dbReference type="ARBA" id="ARBA00008609"/>
    </source>
</evidence>
<organism evidence="10 11">
    <name type="scientific">Desulfonauticus submarinus</name>
    <dbReference type="NCBI Taxonomy" id="206665"/>
    <lineage>
        <taxon>Bacteria</taxon>
        <taxon>Pseudomonadati</taxon>
        <taxon>Thermodesulfobacteriota</taxon>
        <taxon>Desulfovibrionia</taxon>
        <taxon>Desulfovibrionales</taxon>
        <taxon>Desulfonauticaceae</taxon>
        <taxon>Desulfonauticus</taxon>
    </lineage>
</organism>
<dbReference type="PIRSF" id="PIRSF006487">
    <property type="entry name" value="GcvT"/>
    <property type="match status" value="1"/>
</dbReference>
<dbReference type="OrthoDB" id="9774591at2"/>
<evidence type="ECO:0000256" key="7">
    <source>
        <dbReference type="PIRSR" id="PIRSR006487-1"/>
    </source>
</evidence>
<dbReference type="GO" id="GO:0006546">
    <property type="term" value="P:glycine catabolic process"/>
    <property type="evidence" value="ECO:0007669"/>
    <property type="project" value="InterPro"/>
</dbReference>
<gene>
    <name evidence="10" type="ORF">SAMN04488516_101101</name>
</gene>
<dbReference type="Gene3D" id="4.10.1250.10">
    <property type="entry name" value="Aminomethyltransferase fragment"/>
    <property type="match status" value="1"/>
</dbReference>
<keyword evidence="11" id="KW-1185">Reference proteome</keyword>
<dbReference type="GO" id="GO:0005960">
    <property type="term" value="C:glycine cleavage complex"/>
    <property type="evidence" value="ECO:0007669"/>
    <property type="project" value="InterPro"/>
</dbReference>
<evidence type="ECO:0000313" key="11">
    <source>
        <dbReference type="Proteomes" id="UP000199602"/>
    </source>
</evidence>
<keyword evidence="3" id="KW-0032">Aminotransferase</keyword>
<evidence type="ECO:0000259" key="8">
    <source>
        <dbReference type="Pfam" id="PF01571"/>
    </source>
</evidence>
<dbReference type="InterPro" id="IPR013977">
    <property type="entry name" value="GcvT_C"/>
</dbReference>
<dbReference type="SUPFAM" id="SSF103025">
    <property type="entry name" value="Folate-binding domain"/>
    <property type="match status" value="1"/>
</dbReference>
<dbReference type="EC" id="2.1.2.10" evidence="2"/>
<reference evidence="10 11" key="1">
    <citation type="submission" date="2016-10" db="EMBL/GenBank/DDBJ databases">
        <authorList>
            <person name="de Groot N.N."/>
        </authorList>
    </citation>
    <scope>NUCLEOTIDE SEQUENCE [LARGE SCALE GENOMIC DNA]</scope>
    <source>
        <strain evidence="10 11">DSM 15269</strain>
    </source>
</reference>
<dbReference type="NCBIfam" id="NF001567">
    <property type="entry name" value="PRK00389.1"/>
    <property type="match status" value="1"/>
</dbReference>
<evidence type="ECO:0000256" key="2">
    <source>
        <dbReference type="ARBA" id="ARBA00012616"/>
    </source>
</evidence>
<evidence type="ECO:0000256" key="5">
    <source>
        <dbReference type="ARBA" id="ARBA00031395"/>
    </source>
</evidence>
<dbReference type="EMBL" id="FNIN01000001">
    <property type="protein sequence ID" value="SDN22748.1"/>
    <property type="molecule type" value="Genomic_DNA"/>
</dbReference>
<evidence type="ECO:0000256" key="4">
    <source>
        <dbReference type="ARBA" id="ARBA00022679"/>
    </source>
</evidence>
<comment type="similarity">
    <text evidence="1">Belongs to the GcvT family.</text>
</comment>
<dbReference type="InterPro" id="IPR006222">
    <property type="entry name" value="GCVT_N"/>
</dbReference>
<sequence>MTLHKTPLNSWHKNNKGKMVEFGGWEMPVQYEGIIKEHKHCREKVCIFDISHMGEFIVSGNNAKEELASILTHDFDKLSPGKCKYGFMLNENGGVIDDLIVYELSPTSFMIVVNAARIEKDFNWLKEHLKTSTIEDKSFETAKIDVQGPESIQVIEEVFKQDFHNLKYFSFIQTKFKDFSILISRTGYTGELGYELYLPWDKAELIWTTLLSHSLVKPAGLGARDTLRLEVGLPLYGQELDENHTPIEAGYGFLITSQKNFIGKNNLAKIKEKLIALEIKSRRSPRHNDIIYFEEQKIGKITSGSFAPSLGHSIALAYVKKEYADKENFSINQGKKELPAQKTTLPFYKKGTARIKLI</sequence>
<dbReference type="SUPFAM" id="SSF101790">
    <property type="entry name" value="Aminomethyltransferase beta-barrel domain"/>
    <property type="match status" value="1"/>
</dbReference>
<dbReference type="Proteomes" id="UP000199602">
    <property type="component" value="Unassembled WGS sequence"/>
</dbReference>
<dbReference type="InterPro" id="IPR006223">
    <property type="entry name" value="GcvT"/>
</dbReference>
<dbReference type="InterPro" id="IPR027266">
    <property type="entry name" value="TrmE/GcvT-like"/>
</dbReference>
<feature type="binding site" evidence="7">
    <location>
        <position position="195"/>
    </location>
    <ligand>
        <name>substrate</name>
    </ligand>
</feature>
<dbReference type="PANTHER" id="PTHR43757:SF2">
    <property type="entry name" value="AMINOMETHYLTRANSFERASE, MITOCHONDRIAL"/>
    <property type="match status" value="1"/>
</dbReference>
<dbReference type="Pfam" id="PF08669">
    <property type="entry name" value="GCV_T_C"/>
    <property type="match status" value="1"/>
</dbReference>
<protein>
    <recommendedName>
        <fullName evidence="2">aminomethyltransferase</fullName>
        <ecNumber evidence="2">2.1.2.10</ecNumber>
    </recommendedName>
    <alternativeName>
        <fullName evidence="5">Glycine cleavage system T protein</fullName>
    </alternativeName>
</protein>
<dbReference type="Pfam" id="PF01571">
    <property type="entry name" value="GCV_T"/>
    <property type="match status" value="1"/>
</dbReference>
<evidence type="ECO:0000256" key="3">
    <source>
        <dbReference type="ARBA" id="ARBA00022576"/>
    </source>
</evidence>
<dbReference type="InterPro" id="IPR029043">
    <property type="entry name" value="GcvT/YgfZ_C"/>
</dbReference>
<comment type="catalytic activity">
    <reaction evidence="6">
        <text>N(6)-[(R)-S(8)-aminomethyldihydrolipoyl]-L-lysyl-[protein] + (6S)-5,6,7,8-tetrahydrofolate = N(6)-[(R)-dihydrolipoyl]-L-lysyl-[protein] + (6R)-5,10-methylene-5,6,7,8-tetrahydrofolate + NH4(+)</text>
        <dbReference type="Rhea" id="RHEA:16945"/>
        <dbReference type="Rhea" id="RHEA-COMP:10475"/>
        <dbReference type="Rhea" id="RHEA-COMP:10492"/>
        <dbReference type="ChEBI" id="CHEBI:15636"/>
        <dbReference type="ChEBI" id="CHEBI:28938"/>
        <dbReference type="ChEBI" id="CHEBI:57453"/>
        <dbReference type="ChEBI" id="CHEBI:83100"/>
        <dbReference type="ChEBI" id="CHEBI:83143"/>
        <dbReference type="EC" id="2.1.2.10"/>
    </reaction>
</comment>
<dbReference type="GO" id="GO:0005829">
    <property type="term" value="C:cytosol"/>
    <property type="evidence" value="ECO:0007669"/>
    <property type="project" value="TreeGrafter"/>
</dbReference>
<dbReference type="GO" id="GO:0032259">
    <property type="term" value="P:methylation"/>
    <property type="evidence" value="ECO:0007669"/>
    <property type="project" value="UniProtKB-KW"/>
</dbReference>
<feature type="domain" description="Aminomethyltransferase C-terminal" evidence="9">
    <location>
        <begin position="273"/>
        <end position="349"/>
    </location>
</feature>
<dbReference type="Gene3D" id="3.30.1360.120">
    <property type="entry name" value="Probable tRNA modification gtpase trme, domain 1"/>
    <property type="match status" value="1"/>
</dbReference>